<dbReference type="InterPro" id="IPR006132">
    <property type="entry name" value="Asp/Orn_carbamoyltranf_P-bd"/>
</dbReference>
<evidence type="ECO:0000259" key="2">
    <source>
        <dbReference type="Pfam" id="PF02729"/>
    </source>
</evidence>
<protein>
    <recommendedName>
        <fullName evidence="2">Aspartate/ornithine carbamoyltransferase carbamoyl-P binding domain-containing protein</fullName>
    </recommendedName>
</protein>
<comment type="caution">
    <text evidence="3">The sequence shown here is derived from an EMBL/GenBank/DDBJ whole genome shotgun (WGS) entry which is preliminary data.</text>
</comment>
<feature type="non-terminal residue" evidence="3">
    <location>
        <position position="1"/>
    </location>
</feature>
<dbReference type="EMBL" id="BARU01045879">
    <property type="protein sequence ID" value="GAH97432.1"/>
    <property type="molecule type" value="Genomic_DNA"/>
</dbReference>
<dbReference type="GO" id="GO:0005829">
    <property type="term" value="C:cytosol"/>
    <property type="evidence" value="ECO:0007669"/>
    <property type="project" value="TreeGrafter"/>
</dbReference>
<accession>X1JTM7</accession>
<sequence length="112" mass="12134">DTARNILAMKVDCLVVRHPTPGTPHLLAKELPVSVINAGDGAHEHPTQALLDLYTIREQKGEVEGLKIVNGSSGLNVLEPVFCHEPANFLGSSSWFSRSIRSNYTSGVTARK</sequence>
<reference evidence="3" key="1">
    <citation type="journal article" date="2014" name="Front. Microbiol.">
        <title>High frequency of phylogenetically diverse reductive dehalogenase-homologous genes in deep subseafloor sedimentary metagenomes.</title>
        <authorList>
            <person name="Kawai M."/>
            <person name="Futagami T."/>
            <person name="Toyoda A."/>
            <person name="Takaki Y."/>
            <person name="Nishi S."/>
            <person name="Hori S."/>
            <person name="Arai W."/>
            <person name="Tsubouchi T."/>
            <person name="Morono Y."/>
            <person name="Uchiyama I."/>
            <person name="Ito T."/>
            <person name="Fujiyama A."/>
            <person name="Inagaki F."/>
            <person name="Takami H."/>
        </authorList>
    </citation>
    <scope>NUCLEOTIDE SEQUENCE</scope>
    <source>
        <strain evidence="3">Expedition CK06-06</strain>
    </source>
</reference>
<dbReference type="AlphaFoldDB" id="X1JTM7"/>
<evidence type="ECO:0000313" key="3">
    <source>
        <dbReference type="EMBL" id="GAH97432.1"/>
    </source>
</evidence>
<dbReference type="PANTHER" id="PTHR45753:SF6">
    <property type="entry name" value="ASPARTATE CARBAMOYLTRANSFERASE"/>
    <property type="match status" value="1"/>
</dbReference>
<name>X1JTM7_9ZZZZ</name>
<dbReference type="SUPFAM" id="SSF53671">
    <property type="entry name" value="Aspartate/ornithine carbamoyltransferase"/>
    <property type="match status" value="1"/>
</dbReference>
<dbReference type="GO" id="GO:0016743">
    <property type="term" value="F:carboxyl- or carbamoyltransferase activity"/>
    <property type="evidence" value="ECO:0007669"/>
    <property type="project" value="InterPro"/>
</dbReference>
<dbReference type="Gene3D" id="3.40.50.1370">
    <property type="entry name" value="Aspartate/ornithine carbamoyltransferase"/>
    <property type="match status" value="2"/>
</dbReference>
<dbReference type="PANTHER" id="PTHR45753">
    <property type="entry name" value="ORNITHINE CARBAMOYLTRANSFERASE, MITOCHONDRIAL"/>
    <property type="match status" value="1"/>
</dbReference>
<dbReference type="InterPro" id="IPR036901">
    <property type="entry name" value="Asp/Orn_carbamoylTrfase_sf"/>
</dbReference>
<dbReference type="Pfam" id="PF02729">
    <property type="entry name" value="OTCace_N"/>
    <property type="match status" value="1"/>
</dbReference>
<dbReference type="GO" id="GO:0016597">
    <property type="term" value="F:amino acid binding"/>
    <property type="evidence" value="ECO:0007669"/>
    <property type="project" value="InterPro"/>
</dbReference>
<gene>
    <name evidence="3" type="ORF">S03H2_69439</name>
</gene>
<organism evidence="3">
    <name type="scientific">marine sediment metagenome</name>
    <dbReference type="NCBI Taxonomy" id="412755"/>
    <lineage>
        <taxon>unclassified sequences</taxon>
        <taxon>metagenomes</taxon>
        <taxon>ecological metagenomes</taxon>
    </lineage>
</organism>
<dbReference type="GO" id="GO:0006520">
    <property type="term" value="P:amino acid metabolic process"/>
    <property type="evidence" value="ECO:0007669"/>
    <property type="project" value="InterPro"/>
</dbReference>
<keyword evidence="1" id="KW-0808">Transferase</keyword>
<proteinExistence type="predicted"/>
<feature type="domain" description="Aspartate/ornithine carbamoyltransferase carbamoyl-P binding" evidence="2">
    <location>
        <begin position="1"/>
        <end position="58"/>
    </location>
</feature>
<evidence type="ECO:0000256" key="1">
    <source>
        <dbReference type="ARBA" id="ARBA00022679"/>
    </source>
</evidence>